<dbReference type="KEGG" id="tcq:TIRI35C_0251"/>
<dbReference type="Gene3D" id="2.60.120.560">
    <property type="entry name" value="Exo-inulinase, domain 1"/>
    <property type="match status" value="1"/>
</dbReference>
<keyword evidence="1" id="KW-0472">Membrane</keyword>
<protein>
    <recommendedName>
        <fullName evidence="2">DUF2341 domain-containing protein</fullName>
    </recommendedName>
</protein>
<dbReference type="AlphaFoldDB" id="A0A7G2D8C8"/>
<name>A0A7G2D8C8_9EURY</name>
<organism evidence="3 4">
    <name type="scientific">Thermococcus camini</name>
    <dbReference type="NCBI Taxonomy" id="2016373"/>
    <lineage>
        <taxon>Archaea</taxon>
        <taxon>Methanobacteriati</taxon>
        <taxon>Methanobacteriota</taxon>
        <taxon>Thermococci</taxon>
        <taxon>Thermococcales</taxon>
        <taxon>Thermococcaceae</taxon>
        <taxon>Thermococcus</taxon>
    </lineage>
</organism>
<dbReference type="RefSeq" id="WP_188201445.1">
    <property type="nucleotide sequence ID" value="NZ_LR881183.1"/>
</dbReference>
<dbReference type="Proteomes" id="UP000516304">
    <property type="component" value="Chromosome TIRI35C"/>
</dbReference>
<feature type="domain" description="DUF2341" evidence="2">
    <location>
        <begin position="402"/>
        <end position="480"/>
    </location>
</feature>
<keyword evidence="4" id="KW-1185">Reference proteome</keyword>
<feature type="transmembrane region" description="Helical" evidence="1">
    <location>
        <begin position="7"/>
        <end position="26"/>
    </location>
</feature>
<evidence type="ECO:0000256" key="1">
    <source>
        <dbReference type="SAM" id="Phobius"/>
    </source>
</evidence>
<accession>A0A7G2D8C8</accession>
<dbReference type="EMBL" id="LR881183">
    <property type="protein sequence ID" value="CAD5243405.1"/>
    <property type="molecule type" value="Genomic_DNA"/>
</dbReference>
<keyword evidence="1" id="KW-1133">Transmembrane helix</keyword>
<dbReference type="InterPro" id="IPR018765">
    <property type="entry name" value="DUF2341"/>
</dbReference>
<evidence type="ECO:0000313" key="3">
    <source>
        <dbReference type="EMBL" id="CAD5243405.1"/>
    </source>
</evidence>
<proteinExistence type="predicted"/>
<evidence type="ECO:0000259" key="2">
    <source>
        <dbReference type="Pfam" id="PF10102"/>
    </source>
</evidence>
<dbReference type="Pfam" id="PF10102">
    <property type="entry name" value="DUF2341"/>
    <property type="match status" value="1"/>
</dbReference>
<reference evidence="3 4" key="1">
    <citation type="submission" date="2020-09" db="EMBL/GenBank/DDBJ databases">
        <authorList>
            <person name="Courtine D."/>
        </authorList>
    </citation>
    <scope>NUCLEOTIDE SEQUENCE [LARGE SCALE GENOMIC DNA]</scope>
    <source>
        <strain evidence="3 4">IRI35c</strain>
    </source>
</reference>
<evidence type="ECO:0000313" key="4">
    <source>
        <dbReference type="Proteomes" id="UP000516304"/>
    </source>
</evidence>
<keyword evidence="1" id="KW-0812">Transmembrane</keyword>
<sequence>MRRRAYIINSTVILLIIPLILLLATYEDVSSQIVFYQSERMQVERTYRVVSYIEMDFQRTLEISGKRAVVTVVDYIASTGNFLSASSSPANITIRDLMLVEEAQGVSQQYADKLMKDQTVFRWLLNISSELDKQGYTLEVDDTAISDVAGMSRESRKEFLRKNVDITVAPLDSFRIVVKARINNVKIYDSANNVVYQGTIPRDGYVYSIVSIEELEDPMFSALTGGRYFRSIRPCNYTYPELIDRPIKVLYGDGASNVYHYPGVYSKTTDLGNIFFGNVYPGDGASAYVIKSGTPTDPSTPMIVNTSLTEGGDLADPSRVFKTGDLGVLAFDETSGSGSTNWCSGLEYRLNITVTNNAGEDLDDYQIPILLSTAKGFSPQLLRAIFRNTQASGEDPYTTNASIRIYDSNCNPVPFWIEYWDVQNRKALIWIRTSIPRRGSTKLQLYFGNSAEPVKGNGEDVFIFFEDFNRDTIDSTKWTNTSVAGDNGHNTGPGTWTVENGILKSDTSNKAYGLVSIRTFAAPIIIEARMRNNPRDLDNDVIGVLFAFQKWDEFYGALIDYGDTGWGASTSLVADSLDWQERFNDDTARTTPKNGNWHIVKVEFYRPGYARYYLDNTLISDKHDAQSSYSQGAVGLVSGYMGGGAHFDWIFVRKYPSIDPDISYATIEQYSQSQTTVKTVPARAYDLQPFVECLMDQRYFGTYSGWSFFERLENSNRNHEGYVRLAKRMQDEMGIKYGNEYYPIGLVSFTIPHRVYDEKLFNIFVSLQIAPEEGVSSADYNFLNHYFKSRDVISSTGYRVWGISYEDPNNPNPNLHNPREVPFFMDYGTAVAIFGAEGANDLLKR</sequence>
<dbReference type="GeneID" id="58917981"/>
<gene>
    <name evidence="3" type="ORF">TIRI35C_0251</name>
</gene>